<protein>
    <submittedName>
        <fullName evidence="1">Jerky protein</fullName>
    </submittedName>
</protein>
<dbReference type="Proteomes" id="UP000007151">
    <property type="component" value="Unassembled WGS sequence"/>
</dbReference>
<accession>A0A212EQQ1</accession>
<dbReference type="AlphaFoldDB" id="A0A212EQQ1"/>
<dbReference type="InParanoid" id="A0A212EQQ1"/>
<keyword evidence="2" id="KW-1185">Reference proteome</keyword>
<dbReference type="EMBL" id="AGBW02013251">
    <property type="protein sequence ID" value="OWR43822.1"/>
    <property type="molecule type" value="Genomic_DNA"/>
</dbReference>
<sequence length="218" mass="24953">MVKNFQKDVGKESDVLLLLDNAPTHPSAETLKRENGKFTLKFLPPNEMNLKDCCYMPVEAWNAVESLTLTRAWNKLLKLSPSANPATNPQEDCFEEITEAVKILSIGEGCDEENIKEWLDCDSEDPGFQILSDEEIVDDLNGCENEEKEETETEDECQGPSHAEAFEALEIAFKWFERQEESDSLQLLQLKRIRDLAVMKRCDSLRQRSLTSYFQPNL</sequence>
<evidence type="ECO:0000313" key="2">
    <source>
        <dbReference type="Proteomes" id="UP000007151"/>
    </source>
</evidence>
<comment type="caution">
    <text evidence="1">The sequence shown here is derived from an EMBL/GenBank/DDBJ whole genome shotgun (WGS) entry which is preliminary data.</text>
</comment>
<reference evidence="1 2" key="1">
    <citation type="journal article" date="2011" name="Cell">
        <title>The monarch butterfly genome yields insights into long-distance migration.</title>
        <authorList>
            <person name="Zhan S."/>
            <person name="Merlin C."/>
            <person name="Boore J.L."/>
            <person name="Reppert S.M."/>
        </authorList>
    </citation>
    <scope>NUCLEOTIDE SEQUENCE [LARGE SCALE GENOMIC DNA]</scope>
    <source>
        <strain evidence="1">F-2</strain>
    </source>
</reference>
<name>A0A212EQQ1_DANPL</name>
<evidence type="ECO:0000313" key="1">
    <source>
        <dbReference type="EMBL" id="OWR43822.1"/>
    </source>
</evidence>
<dbReference type="eggNOG" id="ENOG502RY1K">
    <property type="taxonomic scope" value="Eukaryota"/>
</dbReference>
<proteinExistence type="predicted"/>
<gene>
    <name evidence="1" type="ORF">KGM_210159</name>
</gene>
<organism evidence="1 2">
    <name type="scientific">Danaus plexippus plexippus</name>
    <dbReference type="NCBI Taxonomy" id="278856"/>
    <lineage>
        <taxon>Eukaryota</taxon>
        <taxon>Metazoa</taxon>
        <taxon>Ecdysozoa</taxon>
        <taxon>Arthropoda</taxon>
        <taxon>Hexapoda</taxon>
        <taxon>Insecta</taxon>
        <taxon>Pterygota</taxon>
        <taxon>Neoptera</taxon>
        <taxon>Endopterygota</taxon>
        <taxon>Lepidoptera</taxon>
        <taxon>Glossata</taxon>
        <taxon>Ditrysia</taxon>
        <taxon>Papilionoidea</taxon>
        <taxon>Nymphalidae</taxon>
        <taxon>Danainae</taxon>
        <taxon>Danaini</taxon>
        <taxon>Danaina</taxon>
        <taxon>Danaus</taxon>
        <taxon>Danaus</taxon>
    </lineage>
</organism>
<dbReference type="KEGG" id="dpl:KGM_210159"/>